<sequence>MQERQRSLPNELTGLRPDGRVEYYLLEIRRSGRGMTYKAALAVAIASIAGMASAGDRNAFGGPPTASFDGVYLGASFGWGTADGTSEYPVLSGGTTTSSFDPGSGRVYSAFVGYNYQRGSIVYSAELRYMDLTGLNDSGMSAPEVREVTNTTDLRGRVGYVTGDWMFYGTLGWSWSSMRVHPGLQFGGRSNTADLDGVNYGLGAEYSINDRWSAGADLTLRDIDGQFSEASTPTDIDLNTLTFRVGYRF</sequence>
<comment type="caution">
    <text evidence="6">The sequence shown here is derived from an EMBL/GenBank/DDBJ whole genome shotgun (WGS) entry which is preliminary data.</text>
</comment>
<keyword evidence="3" id="KW-0472">Membrane</keyword>
<evidence type="ECO:0000313" key="7">
    <source>
        <dbReference type="Proteomes" id="UP001193035"/>
    </source>
</evidence>
<dbReference type="InterPro" id="IPR051692">
    <property type="entry name" value="OMP-like"/>
</dbReference>
<dbReference type="InterPro" id="IPR027385">
    <property type="entry name" value="Beta-barrel_OMP"/>
</dbReference>
<comment type="similarity">
    <text evidence="4">Belongs to the Omp25/RopB family.</text>
</comment>
<dbReference type="Gene3D" id="2.40.160.20">
    <property type="match status" value="1"/>
</dbReference>
<feature type="domain" description="Outer membrane protein beta-barrel" evidence="5">
    <location>
        <begin position="42"/>
        <end position="249"/>
    </location>
</feature>
<dbReference type="EMBL" id="VCPD01000001">
    <property type="protein sequence ID" value="TMV10351.1"/>
    <property type="molecule type" value="Genomic_DNA"/>
</dbReference>
<accession>A0ABY2X4P0</accession>
<keyword evidence="2" id="KW-0732">Signal</keyword>
<dbReference type="Pfam" id="PF13505">
    <property type="entry name" value="OMP_b-brl"/>
    <property type="match status" value="1"/>
</dbReference>
<protein>
    <submittedName>
        <fullName evidence="6">Porin family protein</fullName>
    </submittedName>
</protein>
<dbReference type="SUPFAM" id="SSF56925">
    <property type="entry name" value="OMPA-like"/>
    <property type="match status" value="1"/>
</dbReference>
<dbReference type="InterPro" id="IPR011250">
    <property type="entry name" value="OMP/PagP_B-barrel"/>
</dbReference>
<name>A0ABY2X4P0_9RHOB</name>
<dbReference type="Proteomes" id="UP001193035">
    <property type="component" value="Unassembled WGS sequence"/>
</dbReference>
<organism evidence="6 7">
    <name type="scientific">Ruegeria sediminis</name>
    <dbReference type="NCBI Taxonomy" id="2583820"/>
    <lineage>
        <taxon>Bacteria</taxon>
        <taxon>Pseudomonadati</taxon>
        <taxon>Pseudomonadota</taxon>
        <taxon>Alphaproteobacteria</taxon>
        <taxon>Rhodobacterales</taxon>
        <taxon>Roseobacteraceae</taxon>
        <taxon>Ruegeria</taxon>
    </lineage>
</organism>
<comment type="subcellular location">
    <subcellularLocation>
        <location evidence="1">Membrane</location>
    </subcellularLocation>
</comment>
<keyword evidence="7" id="KW-1185">Reference proteome</keyword>
<evidence type="ECO:0000256" key="3">
    <source>
        <dbReference type="ARBA" id="ARBA00023136"/>
    </source>
</evidence>
<evidence type="ECO:0000256" key="4">
    <source>
        <dbReference type="ARBA" id="ARBA00038306"/>
    </source>
</evidence>
<dbReference type="PANTHER" id="PTHR34001:SF3">
    <property type="entry name" value="BLL7405 PROTEIN"/>
    <property type="match status" value="1"/>
</dbReference>
<evidence type="ECO:0000256" key="2">
    <source>
        <dbReference type="ARBA" id="ARBA00022729"/>
    </source>
</evidence>
<evidence type="ECO:0000256" key="1">
    <source>
        <dbReference type="ARBA" id="ARBA00004370"/>
    </source>
</evidence>
<proteinExistence type="inferred from homology"/>
<evidence type="ECO:0000313" key="6">
    <source>
        <dbReference type="EMBL" id="TMV10351.1"/>
    </source>
</evidence>
<gene>
    <name evidence="6" type="ORF">FGK63_04640</name>
</gene>
<dbReference type="PANTHER" id="PTHR34001">
    <property type="entry name" value="BLL7405 PROTEIN"/>
    <property type="match status" value="1"/>
</dbReference>
<evidence type="ECO:0000259" key="5">
    <source>
        <dbReference type="Pfam" id="PF13505"/>
    </source>
</evidence>
<reference evidence="6 7" key="1">
    <citation type="submission" date="2019-05" db="EMBL/GenBank/DDBJ databases">
        <title>Ruegeria sp. nov., isolated from tidal flat.</title>
        <authorList>
            <person name="Kim W."/>
        </authorList>
    </citation>
    <scope>NUCLEOTIDE SEQUENCE [LARGE SCALE GENOMIC DNA]</scope>
    <source>
        <strain evidence="6 7">CAU 1488</strain>
    </source>
</reference>